<evidence type="ECO:0000256" key="2">
    <source>
        <dbReference type="ARBA" id="ARBA00023125"/>
    </source>
</evidence>
<feature type="domain" description="HTH luxR-type" evidence="4">
    <location>
        <begin position="137"/>
        <end position="202"/>
    </location>
</feature>
<reference evidence="6 7" key="1">
    <citation type="submission" date="2019-02" db="EMBL/GenBank/DDBJ databases">
        <authorList>
            <person name="Li S.-H."/>
        </authorList>
    </citation>
    <scope>NUCLEOTIDE SEQUENCE [LARGE SCALE GENOMIC DNA]</scope>
    <source>
        <strain evidence="6 7">IMCC14385</strain>
    </source>
</reference>
<evidence type="ECO:0000259" key="5">
    <source>
        <dbReference type="PROSITE" id="PS50110"/>
    </source>
</evidence>
<dbReference type="GO" id="GO:0006355">
    <property type="term" value="P:regulation of DNA-templated transcription"/>
    <property type="evidence" value="ECO:0007669"/>
    <property type="project" value="InterPro"/>
</dbReference>
<dbReference type="SMART" id="SM00421">
    <property type="entry name" value="HTH_LUXR"/>
    <property type="match status" value="1"/>
</dbReference>
<keyword evidence="7" id="KW-1185">Reference proteome</keyword>
<dbReference type="InterPro" id="IPR011006">
    <property type="entry name" value="CheY-like_superfamily"/>
</dbReference>
<dbReference type="CDD" id="cd17535">
    <property type="entry name" value="REC_NarL-like"/>
    <property type="match status" value="1"/>
</dbReference>
<dbReference type="InterPro" id="IPR000792">
    <property type="entry name" value="Tscrpt_reg_LuxR_C"/>
</dbReference>
<feature type="modified residue" description="4-aspartylphosphate" evidence="3">
    <location>
        <position position="54"/>
    </location>
</feature>
<dbReference type="Proteomes" id="UP000326287">
    <property type="component" value="Chromosome"/>
</dbReference>
<proteinExistence type="predicted"/>
<dbReference type="OrthoDB" id="5736987at2"/>
<protein>
    <submittedName>
        <fullName evidence="6">Response regulator transcription factor</fullName>
    </submittedName>
</protein>
<accession>A0A5P9NMV3</accession>
<keyword evidence="1 3" id="KW-0597">Phosphoprotein</keyword>
<dbReference type="PROSITE" id="PS50043">
    <property type="entry name" value="HTH_LUXR_2"/>
    <property type="match status" value="1"/>
</dbReference>
<dbReference type="Pfam" id="PF00072">
    <property type="entry name" value="Response_reg"/>
    <property type="match status" value="1"/>
</dbReference>
<dbReference type="InterPro" id="IPR016032">
    <property type="entry name" value="Sig_transdc_resp-reg_C-effctor"/>
</dbReference>
<dbReference type="PANTHER" id="PTHR45566">
    <property type="entry name" value="HTH-TYPE TRANSCRIPTIONAL REGULATOR YHJB-RELATED"/>
    <property type="match status" value="1"/>
</dbReference>
<keyword evidence="2" id="KW-0238">DNA-binding</keyword>
<dbReference type="EMBL" id="CP036422">
    <property type="protein sequence ID" value="QFU76258.1"/>
    <property type="molecule type" value="Genomic_DNA"/>
</dbReference>
<evidence type="ECO:0000313" key="7">
    <source>
        <dbReference type="Proteomes" id="UP000326287"/>
    </source>
</evidence>
<dbReference type="Gene3D" id="3.40.50.2300">
    <property type="match status" value="1"/>
</dbReference>
<dbReference type="PRINTS" id="PR00038">
    <property type="entry name" value="HTHLUXR"/>
</dbReference>
<dbReference type="InterPro" id="IPR051015">
    <property type="entry name" value="EvgA-like"/>
</dbReference>
<dbReference type="SUPFAM" id="SSF52172">
    <property type="entry name" value="CheY-like"/>
    <property type="match status" value="1"/>
</dbReference>
<dbReference type="InterPro" id="IPR058245">
    <property type="entry name" value="NreC/VraR/RcsB-like_REC"/>
</dbReference>
<dbReference type="Pfam" id="PF00196">
    <property type="entry name" value="GerE"/>
    <property type="match status" value="1"/>
</dbReference>
<sequence length="202" mass="21266">MKILIVDDHALFRDGLSLLLDTLAEDVLVIEAVDSVSAFDALSKHPDLDFMLLDLNIPGEDGFSVLEAMSQEYSTVPVAVLSASARQEDVDKVMATSAVGYIHKNTPSKLLLGAVQLMLAGGLYTPPITTLSEVAGGVNDEVAITGRQLEVLALLVGGDSNKQIAGKLGIAEATIKMHVTAIFKALNVKNRTQAALAGQALV</sequence>
<dbReference type="SUPFAM" id="SSF46894">
    <property type="entry name" value="C-terminal effector domain of the bipartite response regulators"/>
    <property type="match status" value="1"/>
</dbReference>
<dbReference type="InterPro" id="IPR001789">
    <property type="entry name" value="Sig_transdc_resp-reg_receiver"/>
</dbReference>
<name>A0A5P9NMV3_9GAMM</name>
<gene>
    <name evidence="6" type="ORF">EY643_11630</name>
</gene>
<dbReference type="GO" id="GO:0003677">
    <property type="term" value="F:DNA binding"/>
    <property type="evidence" value="ECO:0007669"/>
    <property type="project" value="UniProtKB-KW"/>
</dbReference>
<dbReference type="CDD" id="cd06170">
    <property type="entry name" value="LuxR_C_like"/>
    <property type="match status" value="1"/>
</dbReference>
<evidence type="ECO:0000313" key="6">
    <source>
        <dbReference type="EMBL" id="QFU76258.1"/>
    </source>
</evidence>
<dbReference type="RefSeq" id="WP_152662364.1">
    <property type="nucleotide sequence ID" value="NZ_CP036422.1"/>
</dbReference>
<dbReference type="SMART" id="SM00448">
    <property type="entry name" value="REC"/>
    <property type="match status" value="1"/>
</dbReference>
<dbReference type="KEGG" id="halc:EY643_11630"/>
<dbReference type="PANTHER" id="PTHR45566:SF1">
    <property type="entry name" value="HTH-TYPE TRANSCRIPTIONAL REGULATOR YHJB-RELATED"/>
    <property type="match status" value="1"/>
</dbReference>
<evidence type="ECO:0000259" key="4">
    <source>
        <dbReference type="PROSITE" id="PS50043"/>
    </source>
</evidence>
<organism evidence="6 7">
    <name type="scientific">Halioglobus maricola</name>
    <dbReference type="NCBI Taxonomy" id="2601894"/>
    <lineage>
        <taxon>Bacteria</taxon>
        <taxon>Pseudomonadati</taxon>
        <taxon>Pseudomonadota</taxon>
        <taxon>Gammaproteobacteria</taxon>
        <taxon>Cellvibrionales</taxon>
        <taxon>Halieaceae</taxon>
        <taxon>Halioglobus</taxon>
    </lineage>
</organism>
<feature type="domain" description="Response regulatory" evidence="5">
    <location>
        <begin position="2"/>
        <end position="119"/>
    </location>
</feature>
<dbReference type="AlphaFoldDB" id="A0A5P9NMV3"/>
<dbReference type="PROSITE" id="PS50110">
    <property type="entry name" value="RESPONSE_REGULATORY"/>
    <property type="match status" value="1"/>
</dbReference>
<dbReference type="GO" id="GO:0000160">
    <property type="term" value="P:phosphorelay signal transduction system"/>
    <property type="evidence" value="ECO:0007669"/>
    <property type="project" value="InterPro"/>
</dbReference>
<evidence type="ECO:0000256" key="1">
    <source>
        <dbReference type="ARBA" id="ARBA00022553"/>
    </source>
</evidence>
<evidence type="ECO:0000256" key="3">
    <source>
        <dbReference type="PROSITE-ProRule" id="PRU00169"/>
    </source>
</evidence>